<evidence type="ECO:0000256" key="1">
    <source>
        <dbReference type="SAM" id="Coils"/>
    </source>
</evidence>
<evidence type="ECO:0000256" key="2">
    <source>
        <dbReference type="SAM" id="MobiDB-lite"/>
    </source>
</evidence>
<sequence>MTNCYIKDNKSLSFRGSPLVWEYDEDTDTAVCLFKVIGASIKTDKKSIIAYLSKQKIEGLVINGETATLSNVKKNYAKEFMTIVPAPQPFIPQLNLTKMPSLSPKPVPVSRQPEVRRLTRSQNMLPRKDVQGFFPASPEKEEVKPIEPPRDSSPQSITQSTSVTTQTSQTSSSDKISPENEPTGLKFEAVLPPDAPGDLRKYLIEEKTTAKVRVADEYVIKESASYFRNKDEREAQKTTVFESVATIQKANVTECNKGLHVIRELQLETFKKLFNHVLAPLYSKKKAPQKLIQFFQAAMKNAIFNTFEGETSPNESVNIGLTYLEKSKEEIEGKSQDLAKEMLHQAIFARARVHLRAFRFFITNDIKSDALTGDESIQAELNALKLALKERRELFAEACALLEEQTELTGKSGRLATKHDLIRWEIETLVNEKKDLPLKFLLDKYKEFDMIEVSIFEEAKKRTPLCEKQHENLVVDGYSCFQFIKNFLVERFSEKKESKKRELKKNEHIESITDQIIANTIGLIQSNFHALHHIDPRVPIIYPYKNKDFYFSLSTLAQLKEELSQLESKLEQKEYDKPKHEEELVEICTSWLFGFIEGLLQSKVKIESSALDHASKEGRAPTPRRNRSSSESKNKDNVILSPRNVIGGLFRSKSDRDTKSTSTSEEDTHRPKTPRNLSSGAKLDSEVSAEKNGAATLNP</sequence>
<dbReference type="STRING" id="45070.Lnau_1664"/>
<keyword evidence="4" id="KW-1185">Reference proteome</keyword>
<feature type="region of interest" description="Disordered" evidence="2">
    <location>
        <begin position="611"/>
        <end position="699"/>
    </location>
</feature>
<evidence type="ECO:0000313" key="3">
    <source>
        <dbReference type="EMBL" id="KTD36680.1"/>
    </source>
</evidence>
<feature type="coiled-coil region" evidence="1">
    <location>
        <begin position="553"/>
        <end position="583"/>
    </location>
</feature>
<feature type="compositionally biased region" description="Low complexity" evidence="2">
    <location>
        <begin position="152"/>
        <end position="173"/>
    </location>
</feature>
<feature type="region of interest" description="Disordered" evidence="2">
    <location>
        <begin position="101"/>
        <end position="191"/>
    </location>
</feature>
<feature type="compositionally biased region" description="Basic and acidic residues" evidence="2">
    <location>
        <begin position="138"/>
        <end position="150"/>
    </location>
</feature>
<name>A0A0W0WWI6_9GAMM</name>
<dbReference type="PATRIC" id="fig|45070.6.peg.1743"/>
<gene>
    <name evidence="3" type="ORF">Lnau_1664</name>
</gene>
<dbReference type="RefSeq" id="WP_157070641.1">
    <property type="nucleotide sequence ID" value="NZ_LNYO01000013.1"/>
</dbReference>
<protein>
    <submittedName>
        <fullName evidence="3">Uncharacterized protein</fullName>
    </submittedName>
</protein>
<comment type="caution">
    <text evidence="3">The sequence shown here is derived from an EMBL/GenBank/DDBJ whole genome shotgun (WGS) entry which is preliminary data.</text>
</comment>
<reference evidence="3 4" key="1">
    <citation type="submission" date="2015-11" db="EMBL/GenBank/DDBJ databases">
        <title>Genomic analysis of 38 Legionella species identifies large and diverse effector repertoires.</title>
        <authorList>
            <person name="Burstein D."/>
            <person name="Amaro F."/>
            <person name="Zusman T."/>
            <person name="Lifshitz Z."/>
            <person name="Cohen O."/>
            <person name="Gilbert J.A."/>
            <person name="Pupko T."/>
            <person name="Shuman H.A."/>
            <person name="Segal G."/>
        </authorList>
    </citation>
    <scope>NUCLEOTIDE SEQUENCE [LARGE SCALE GENOMIC DNA]</scope>
    <source>
        <strain evidence="3 4">ATCC 49506</strain>
    </source>
</reference>
<dbReference type="AlphaFoldDB" id="A0A0W0WWI6"/>
<accession>A0A0W0WWI6</accession>
<proteinExistence type="predicted"/>
<dbReference type="EMBL" id="LNYO01000013">
    <property type="protein sequence ID" value="KTD36680.1"/>
    <property type="molecule type" value="Genomic_DNA"/>
</dbReference>
<dbReference type="Proteomes" id="UP000054725">
    <property type="component" value="Unassembled WGS sequence"/>
</dbReference>
<dbReference type="OrthoDB" id="5653929at2"/>
<evidence type="ECO:0000313" key="4">
    <source>
        <dbReference type="Proteomes" id="UP000054725"/>
    </source>
</evidence>
<keyword evidence="1" id="KW-0175">Coiled coil</keyword>
<organism evidence="3 4">
    <name type="scientific">Legionella nautarum</name>
    <dbReference type="NCBI Taxonomy" id="45070"/>
    <lineage>
        <taxon>Bacteria</taxon>
        <taxon>Pseudomonadati</taxon>
        <taxon>Pseudomonadota</taxon>
        <taxon>Gammaproteobacteria</taxon>
        <taxon>Legionellales</taxon>
        <taxon>Legionellaceae</taxon>
        <taxon>Legionella</taxon>
    </lineage>
</organism>